<accession>A0A9P0MR06</accession>
<proteinExistence type="predicted"/>
<protein>
    <submittedName>
        <fullName evidence="1">Uncharacterized protein</fullName>
    </submittedName>
</protein>
<reference evidence="1" key="1">
    <citation type="submission" date="2022-01" db="EMBL/GenBank/DDBJ databases">
        <authorList>
            <person name="King R."/>
        </authorList>
    </citation>
    <scope>NUCLEOTIDE SEQUENCE</scope>
</reference>
<dbReference type="Proteomes" id="UP001152798">
    <property type="component" value="Chromosome 4"/>
</dbReference>
<evidence type="ECO:0000313" key="1">
    <source>
        <dbReference type="EMBL" id="CAH1399881.1"/>
    </source>
</evidence>
<dbReference type="OrthoDB" id="6575115at2759"/>
<gene>
    <name evidence="1" type="ORF">NEZAVI_LOCUS9237</name>
</gene>
<name>A0A9P0MR06_NEZVI</name>
<sequence length="426" mass="48866">MKVELVKVKINKLKEVKKQLRKKKCSTKKNLKNLLLDNEENKHEDNILYQSITALFEDDENNNEPINSSRNPDSVMSDYHIDLEDLLDSLGAYQNNFLEEGPSESLPVLDSNICTERREECINLTFDNESRNSFGFVNEDNNSNGEHQGDELYLCDNIETKSLFFFNSSTENLESNTNISSTQLEPDMADLRTYYIPDTICENINDPTIMVDDFCNEIEISITDELNKDDENENENDEQIELTDEVDDPVMPNVNNAQLEGEKNNHTENDVTSNAVRGVAIVNPLLVSIPEDDLQTMALYQLQQKNDSQEINNLGPTEILKNYSWEQQANIIAAAKMLYTKRTRTLLHWLDPKLTLPKLRATLELSWQNLPLWQKEVYISQVMGPLAVEATPMLNPQLETVDFKTPAPPEKPQIERKRFADFIADL</sequence>
<dbReference type="AlphaFoldDB" id="A0A9P0MR06"/>
<organism evidence="1 2">
    <name type="scientific">Nezara viridula</name>
    <name type="common">Southern green stink bug</name>
    <name type="synonym">Cimex viridulus</name>
    <dbReference type="NCBI Taxonomy" id="85310"/>
    <lineage>
        <taxon>Eukaryota</taxon>
        <taxon>Metazoa</taxon>
        <taxon>Ecdysozoa</taxon>
        <taxon>Arthropoda</taxon>
        <taxon>Hexapoda</taxon>
        <taxon>Insecta</taxon>
        <taxon>Pterygota</taxon>
        <taxon>Neoptera</taxon>
        <taxon>Paraneoptera</taxon>
        <taxon>Hemiptera</taxon>
        <taxon>Heteroptera</taxon>
        <taxon>Panheteroptera</taxon>
        <taxon>Pentatomomorpha</taxon>
        <taxon>Pentatomoidea</taxon>
        <taxon>Pentatomidae</taxon>
        <taxon>Pentatominae</taxon>
        <taxon>Nezara</taxon>
    </lineage>
</organism>
<keyword evidence="2" id="KW-1185">Reference proteome</keyword>
<dbReference type="EMBL" id="OV725080">
    <property type="protein sequence ID" value="CAH1399881.1"/>
    <property type="molecule type" value="Genomic_DNA"/>
</dbReference>
<evidence type="ECO:0000313" key="2">
    <source>
        <dbReference type="Proteomes" id="UP001152798"/>
    </source>
</evidence>